<sequence length="56" mass="6317">MRKINVYIETTWAGIGEIETVEVPDNATNEEIDEVARDVFSSYCSFGWGDVEDEEG</sequence>
<keyword evidence="2" id="KW-1185">Reference proteome</keyword>
<name>A0A2Z6FZP0_9CAUD</name>
<evidence type="ECO:0000313" key="2">
    <source>
        <dbReference type="Proteomes" id="UP000258404"/>
    </source>
</evidence>
<organism evidence="1 2">
    <name type="scientific">Enterococcus phage phiEF17H</name>
    <dbReference type="NCBI Taxonomy" id="2218497"/>
    <lineage>
        <taxon>Viruses</taxon>
        <taxon>Duplodnaviria</taxon>
        <taxon>Heunggongvirae</taxon>
        <taxon>Uroviricota</taxon>
        <taxon>Caudoviricetes</taxon>
        <taxon>Herelleviridae</taxon>
        <taxon>Brockvirinae</taxon>
        <taxon>Kochikohdavirus</taxon>
        <taxon>Kochikohdavirus Ef17h</taxon>
    </lineage>
</organism>
<evidence type="ECO:0000313" key="1">
    <source>
        <dbReference type="EMBL" id="BBE37222.1"/>
    </source>
</evidence>
<accession>A0A2Z6FZP0</accession>
<gene>
    <name evidence="1" type="ORF">PHIEF17H_1530</name>
</gene>
<proteinExistence type="predicted"/>
<dbReference type="Proteomes" id="UP000258404">
    <property type="component" value="Segment"/>
</dbReference>
<reference evidence="1 2" key="1">
    <citation type="submission" date="2018-06" db="EMBL/GenBank/DDBJ databases">
        <title>Genome sequence of Enterococcus phage phiEF17H.</title>
        <authorList>
            <person name="Uchiyama J."/>
            <person name="Matsuzaki S."/>
            <person name="Nasukawa T."/>
        </authorList>
    </citation>
    <scope>NUCLEOTIDE SEQUENCE [LARGE SCALE GENOMIC DNA]</scope>
</reference>
<protein>
    <submittedName>
        <fullName evidence="1">Uncharacterized protein</fullName>
    </submittedName>
</protein>
<dbReference type="EMBL" id="AP018714">
    <property type="protein sequence ID" value="BBE37222.1"/>
    <property type="molecule type" value="Genomic_DNA"/>
</dbReference>